<proteinExistence type="predicted"/>
<evidence type="ECO:0000256" key="2">
    <source>
        <dbReference type="ARBA" id="ARBA00022737"/>
    </source>
</evidence>
<comment type="caution">
    <text evidence="8">The sequence shown here is derived from an EMBL/GenBank/DDBJ whole genome shotgun (WGS) entry which is preliminary data.</text>
</comment>
<dbReference type="CDD" id="cd22842">
    <property type="entry name" value="Gal_Rha_Lectin_BGal"/>
    <property type="match status" value="1"/>
</dbReference>
<feature type="region of interest" description="Disordered" evidence="4">
    <location>
        <begin position="1401"/>
        <end position="1420"/>
    </location>
</feature>
<evidence type="ECO:0000313" key="9">
    <source>
        <dbReference type="Proteomes" id="UP000239068"/>
    </source>
</evidence>
<evidence type="ECO:0000259" key="6">
    <source>
        <dbReference type="PROSITE" id="PS50228"/>
    </source>
</evidence>
<sequence>MKKILLTITAIFFATFSFSQVITRAISSSGGNYSSSAAYSFSSTIGEPIISTLTGTGFVFTQGFQQSFTNTTAPTAIAKDITVELDKNGNATITAAQIDNGSSDDSGDVTLSLDKTDFSCDDVAADITSNNYSIDFDGVNDWIDATGNGGAKASAASLGLPVSEITLEVYVNVKTFGIWKSMVGFLQDNGSFERGWDLETRNDNRFGFALNSVGGGGSLTYMETTNQFNLDQWYHIAGTYDGTTMKIYVDGVLENTSTAENGDIFYADSWLALGMYKDDDEANSIVSGMDEVRIFDYAKTQAEIQATMSSTLSGTETGLVAYYPFEDGPGSSTVSDLSGNGHNGILTNMDPATDWHTGSTASGRGTLVTMTATDANGNTSTATAIVTVEDNIAPTITLEGDASITHDAYTDYTDAGVTYADSCSATLVTTDDIDINTPGTYAVTYTATDESGNETIATRTVIVQDTTPPIAIAKDITVQLNASGNATITPADIDNGSSDASGDVTLQFGVSGTLNGTAFEGGDVLLQAPSGSIINGITFASYGAPNGTADNYTIGSCNANNSLTIVESYALGQNTVTIPASNGVFGDPCPGISKRLYITATYAAEGESEKSFDCSNLGTNTVTLTVTDDNENVSTATAIVTVEDNIDPTITLNGSATMDIVVGNSFADPGATAEDNCSATVTITGTLDVNTVASYVLYYKAIDSSGNESSTITRTVNIVDTTKPVITLTGSSLKTIEVGVSYSDLGATASDNYDGDISEDIVTVSNVDASIVAVYTVTYNVTDANLNTADQVTRTVNVVDTIDPVLTVTNTSVNSDASVCGATILSFGATSADASGSPTITFSIAEGTVFVIGTTLVTATATDSNGNSVSEGFNVTVIDTEDPKITLNGDASITHDAYTDYTDAGVTYADNCSATLVTTDDIDTDIPATYTVTYTATDESGNETIATRTVIVQDTAPPIAIVKDITVQLDASGKASISTTDIDNGSSDDSGDVTLSLDTTDFSCDDLGGTSTAITPTLLGTESQNTHSHAGGYNPNTNEFWYPAWQGPTVNVYDENHQFLRTFNSGQPSIMQLWMDSDSDTDYYVADWYSTFTRVDKNGQKVWSYTSTNGRDASGISTDNNFAYLLSSKGDKIEVVNKNTGVFVKVITLPGTVTIHGGLVIANNRIYIAGIAENWSTNPNNQRYVHQLDMDGTYISSTSTNGVTPYNTAFDGETMWVSANNNSITGIKISEGNAYGAGAGVPVILTVTDATGNVSSATATVTLEDNIAPTITLNGDASITHDAYTDYTDAGVTYADNCSATLVTTDDIDTDIPATYTVTYTATDESGNETIATRTVTVQDTTPPTAIAQDITVQLDASGKASISTTDIDNGSLDDSGDVTLSLDTTDFSCDDLGGTSTAITPTFIGTESQNTHSKGGGYNPNTNEFWYPQWSGRTVNVYDANHQFLRTFDSGQSTMMQLWMDTDSETDYYTANYSHRTYTRIDENGQKVWSYKITNGNNPGGISTDATYAYLLADGGNKIEVVDKNTGVFVKYITLPGSIYHWGGLVIANNRIYIGGNAQSWSTNPSNHQYVHQLDMDGTYISSTSTNGVTPYNTAFDGETMWVSGNSNSITGIKISEGNAYGAGAGVPVILTVTDATGNVSSATSTVTLEDNIAPTITLEGDGTITILVGDVFTDLGATASDNCSAKVVATGTVDNADVGSYILSYKAVDGSDNESAAVIRTVEVVDTTIPVLTLTGLNPQTIEVGAAYTELGATATDNYDDDTALTSFIDVDISNVNLSLVGTYTVTYNVTDANSNAAEQVERTIE</sequence>
<dbReference type="Pfam" id="PF16403">
    <property type="entry name" value="Bact_surface_Ig-like"/>
    <property type="match status" value="7"/>
</dbReference>
<dbReference type="Proteomes" id="UP000239068">
    <property type="component" value="Unassembled WGS sequence"/>
</dbReference>
<feature type="signal peptide" evidence="5">
    <location>
        <begin position="1"/>
        <end position="19"/>
    </location>
</feature>
<dbReference type="EMBL" id="MSCM01000002">
    <property type="protein sequence ID" value="PQJ76290.1"/>
    <property type="molecule type" value="Genomic_DNA"/>
</dbReference>
<dbReference type="GO" id="GO:0005975">
    <property type="term" value="P:carbohydrate metabolic process"/>
    <property type="evidence" value="ECO:0007669"/>
    <property type="project" value="UniProtKB-ARBA"/>
</dbReference>
<keyword evidence="3" id="KW-1015">Disulfide bond</keyword>
<evidence type="ECO:0000256" key="1">
    <source>
        <dbReference type="ARBA" id="ARBA00022729"/>
    </source>
</evidence>
<dbReference type="Gene3D" id="2.60.120.740">
    <property type="match status" value="1"/>
</dbReference>
<keyword evidence="9" id="KW-1185">Reference proteome</keyword>
<dbReference type="RefSeq" id="WP_170064445.1">
    <property type="nucleotide sequence ID" value="NZ_MSCM01000002.1"/>
</dbReference>
<evidence type="ECO:0000256" key="4">
    <source>
        <dbReference type="SAM" id="MobiDB-lite"/>
    </source>
</evidence>
<dbReference type="Gene3D" id="2.60.120.200">
    <property type="match status" value="1"/>
</dbReference>
<dbReference type="InterPro" id="IPR013320">
    <property type="entry name" value="ConA-like_dom_sf"/>
</dbReference>
<feature type="domain" description="HYR" evidence="7">
    <location>
        <begin position="799"/>
        <end position="879"/>
    </location>
</feature>
<dbReference type="GO" id="GO:0004553">
    <property type="term" value="F:hydrolase activity, hydrolyzing O-glycosyl compounds"/>
    <property type="evidence" value="ECO:0007669"/>
    <property type="project" value="UniProtKB-ARBA"/>
</dbReference>
<organism evidence="8 9">
    <name type="scientific">Polaribacter glomeratus</name>
    <dbReference type="NCBI Taxonomy" id="102"/>
    <lineage>
        <taxon>Bacteria</taxon>
        <taxon>Pseudomonadati</taxon>
        <taxon>Bacteroidota</taxon>
        <taxon>Flavobacteriia</taxon>
        <taxon>Flavobacteriales</taxon>
        <taxon>Flavobacteriaceae</taxon>
    </lineage>
</organism>
<evidence type="ECO:0000259" key="7">
    <source>
        <dbReference type="PROSITE" id="PS50825"/>
    </source>
</evidence>
<feature type="domain" description="SUEL-type lectin" evidence="6">
    <location>
        <begin position="518"/>
        <end position="603"/>
    </location>
</feature>
<dbReference type="Pfam" id="PF02140">
    <property type="entry name" value="SUEL_Lectin"/>
    <property type="match status" value="1"/>
</dbReference>
<dbReference type="SMART" id="SM00560">
    <property type="entry name" value="LamGL"/>
    <property type="match status" value="1"/>
</dbReference>
<evidence type="ECO:0000256" key="3">
    <source>
        <dbReference type="ARBA" id="ARBA00023157"/>
    </source>
</evidence>
<feature type="non-terminal residue" evidence="8">
    <location>
        <position position="1808"/>
    </location>
</feature>
<dbReference type="InterPro" id="IPR003410">
    <property type="entry name" value="HYR_dom"/>
</dbReference>
<evidence type="ECO:0008006" key="10">
    <source>
        <dbReference type="Google" id="ProtNLM"/>
    </source>
</evidence>
<feature type="chain" id="PRO_5015584042" description="HYR domain-containing protein" evidence="5">
    <location>
        <begin position="20"/>
        <end position="1808"/>
    </location>
</feature>
<dbReference type="InterPro" id="IPR043159">
    <property type="entry name" value="Lectin_gal-bd_sf"/>
</dbReference>
<dbReference type="InterPro" id="IPR032179">
    <property type="entry name" value="Cry22Aa_Ig-like"/>
</dbReference>
<dbReference type="PANTHER" id="PTHR24273:SF32">
    <property type="entry name" value="HYALIN"/>
    <property type="match status" value="1"/>
</dbReference>
<gene>
    <name evidence="8" type="ORF">BTO16_10235</name>
</gene>
<evidence type="ECO:0000256" key="5">
    <source>
        <dbReference type="SAM" id="SignalP"/>
    </source>
</evidence>
<dbReference type="PANTHER" id="PTHR24273">
    <property type="entry name" value="FI04643P-RELATED"/>
    <property type="match status" value="1"/>
</dbReference>
<reference evidence="8 9" key="1">
    <citation type="submission" date="2016-12" db="EMBL/GenBank/DDBJ databases">
        <title>Trade-off between light-utilization and light-protection in marine flavobacteria.</title>
        <authorList>
            <person name="Kumagai Y."/>
            <person name="Yoshizawa S."/>
            <person name="Kogure K."/>
            <person name="Iwasaki W."/>
        </authorList>
    </citation>
    <scope>NUCLEOTIDE SEQUENCE [LARGE SCALE GENOMIC DNA]</scope>
    <source>
        <strain evidence="8 9">ATCC 43844</strain>
    </source>
</reference>
<dbReference type="GO" id="GO:0030246">
    <property type="term" value="F:carbohydrate binding"/>
    <property type="evidence" value="ECO:0007669"/>
    <property type="project" value="InterPro"/>
</dbReference>
<evidence type="ECO:0000313" key="8">
    <source>
        <dbReference type="EMBL" id="PQJ76290.1"/>
    </source>
</evidence>
<dbReference type="PROSITE" id="PS50228">
    <property type="entry name" value="SUEL_LECTIN"/>
    <property type="match status" value="1"/>
</dbReference>
<dbReference type="InterPro" id="IPR013783">
    <property type="entry name" value="Ig-like_fold"/>
</dbReference>
<dbReference type="PROSITE" id="PS50825">
    <property type="entry name" value="HYR"/>
    <property type="match status" value="1"/>
</dbReference>
<protein>
    <recommendedName>
        <fullName evidence="10">HYR domain-containing protein</fullName>
    </recommendedName>
</protein>
<name>A0A2S7WFA1_9FLAO</name>
<dbReference type="Pfam" id="PF13385">
    <property type="entry name" value="Laminin_G_3"/>
    <property type="match status" value="1"/>
</dbReference>
<dbReference type="InterPro" id="IPR006558">
    <property type="entry name" value="LamG-like"/>
</dbReference>
<accession>A0A2S7WFA1</accession>
<dbReference type="SUPFAM" id="SSF49899">
    <property type="entry name" value="Concanavalin A-like lectins/glucanases"/>
    <property type="match status" value="1"/>
</dbReference>
<keyword evidence="1 5" id="KW-0732">Signal</keyword>
<dbReference type="Gene3D" id="2.60.40.10">
    <property type="entry name" value="Immunoglobulins"/>
    <property type="match status" value="7"/>
</dbReference>
<dbReference type="InterPro" id="IPR000922">
    <property type="entry name" value="Lectin_gal-bd_dom"/>
</dbReference>
<dbReference type="SUPFAM" id="SSF63825">
    <property type="entry name" value="YWTD domain"/>
    <property type="match status" value="2"/>
</dbReference>
<keyword evidence="2" id="KW-0677">Repeat</keyword>